<accession>A0A1L9P1D4</accession>
<dbReference type="Gene3D" id="2.30.110.10">
    <property type="entry name" value="Electron Transport, Fmn-binding Protein, Chain A"/>
    <property type="match status" value="1"/>
</dbReference>
<dbReference type="STRING" id="696762.PFRI_03930"/>
<gene>
    <name evidence="2" type="ORF">PFRI_03930</name>
</gene>
<name>A0A1L9P1D4_9RHOB</name>
<dbReference type="SUPFAM" id="SSF50475">
    <property type="entry name" value="FMN-binding split barrel"/>
    <property type="match status" value="1"/>
</dbReference>
<reference evidence="2 3" key="1">
    <citation type="submission" date="2016-10" db="EMBL/GenBank/DDBJ databases">
        <title>Genome sequence of Planktotalea frisia SH6-1.</title>
        <authorList>
            <person name="Poehlein A."/>
            <person name="Bakenhus I."/>
            <person name="Voget S."/>
            <person name="Brinkhoff T."/>
            <person name="Simon M."/>
        </authorList>
    </citation>
    <scope>NUCLEOTIDE SEQUENCE [LARGE SCALE GENOMIC DNA]</scope>
    <source>
        <strain evidence="2 3">SH6-1</strain>
    </source>
</reference>
<dbReference type="EMBL" id="MLCB01000033">
    <property type="protein sequence ID" value="OJI95302.1"/>
    <property type="molecule type" value="Genomic_DNA"/>
</dbReference>
<dbReference type="PANTHER" id="PTHR42815">
    <property type="entry name" value="FAD-BINDING, PUTATIVE (AFU_ORTHOLOGUE AFUA_6G07600)-RELATED"/>
    <property type="match status" value="1"/>
</dbReference>
<organism evidence="2 3">
    <name type="scientific">Planktotalea frisia</name>
    <dbReference type="NCBI Taxonomy" id="696762"/>
    <lineage>
        <taxon>Bacteria</taxon>
        <taxon>Pseudomonadati</taxon>
        <taxon>Pseudomonadota</taxon>
        <taxon>Alphaproteobacteria</taxon>
        <taxon>Rhodobacterales</taxon>
        <taxon>Paracoccaceae</taxon>
        <taxon>Planktotalea</taxon>
    </lineage>
</organism>
<proteinExistence type="predicted"/>
<dbReference type="InterPro" id="IPR011576">
    <property type="entry name" value="Pyridox_Oxase_N"/>
</dbReference>
<dbReference type="OrthoDB" id="9790331at2"/>
<evidence type="ECO:0000313" key="2">
    <source>
        <dbReference type="EMBL" id="OJI95302.1"/>
    </source>
</evidence>
<dbReference type="PANTHER" id="PTHR42815:SF2">
    <property type="entry name" value="FAD-BINDING, PUTATIVE (AFU_ORTHOLOGUE AFUA_6G07600)-RELATED"/>
    <property type="match status" value="1"/>
</dbReference>
<comment type="caution">
    <text evidence="2">The sequence shown here is derived from an EMBL/GenBank/DDBJ whole genome shotgun (WGS) entry which is preliminary data.</text>
</comment>
<dbReference type="InterPro" id="IPR012349">
    <property type="entry name" value="Split_barrel_FMN-bd"/>
</dbReference>
<keyword evidence="3" id="KW-1185">Reference proteome</keyword>
<dbReference type="RefSeq" id="WP_072629135.1">
    <property type="nucleotide sequence ID" value="NZ_MLCB01000033.1"/>
</dbReference>
<feature type="domain" description="Pyridoxamine 5'-phosphate oxidase N-terminal" evidence="1">
    <location>
        <begin position="29"/>
        <end position="149"/>
    </location>
</feature>
<sequence length="200" mass="22490">MTPIKSIAELEDIYGKANPRSLTKVVTHMTPLYRDWIEASRFVVVSTVGPEGTDGSPRGDDGSVVTIADDKTVLMPDWFGNNRVDTLRNVVCDERVSLMFMVPNSTSVVRVNGTGIVTASEDVLMRFEKKGKLPRSVLAITITEMYFQCAKALMRSKLWNDERGEMKLPTAGAFLKEREAMFDAESYDADYPEYAKSRMW</sequence>
<dbReference type="Pfam" id="PF01243">
    <property type="entry name" value="PNPOx_N"/>
    <property type="match status" value="1"/>
</dbReference>
<dbReference type="NCBIfam" id="TIGR04025">
    <property type="entry name" value="PPOX_FMN_DR2398"/>
    <property type="match status" value="1"/>
</dbReference>
<protein>
    <submittedName>
        <fullName evidence="2">Pyridoxamine 5'-phosphate oxidase</fullName>
    </submittedName>
</protein>
<evidence type="ECO:0000313" key="3">
    <source>
        <dbReference type="Proteomes" id="UP000184514"/>
    </source>
</evidence>
<dbReference type="Proteomes" id="UP000184514">
    <property type="component" value="Unassembled WGS sequence"/>
</dbReference>
<evidence type="ECO:0000259" key="1">
    <source>
        <dbReference type="Pfam" id="PF01243"/>
    </source>
</evidence>
<dbReference type="AlphaFoldDB" id="A0A1L9P1D4"/>
<dbReference type="InterPro" id="IPR024029">
    <property type="entry name" value="Pyridox_Oxase_FMN-dep"/>
</dbReference>